<dbReference type="SMART" id="SM00875">
    <property type="entry name" value="BACK"/>
    <property type="match status" value="1"/>
</dbReference>
<proteinExistence type="predicted"/>
<dbReference type="EMBL" id="CAWUFR010000305">
    <property type="protein sequence ID" value="CAK6975533.1"/>
    <property type="molecule type" value="Genomic_DNA"/>
</dbReference>
<dbReference type="PANTHER" id="PTHR45632">
    <property type="entry name" value="LD33804P"/>
    <property type="match status" value="1"/>
</dbReference>
<dbReference type="Pfam" id="PF24681">
    <property type="entry name" value="Kelch_KLHDC2_KLHL20_DRC7"/>
    <property type="match status" value="1"/>
</dbReference>
<dbReference type="SUPFAM" id="SSF54695">
    <property type="entry name" value="POZ domain"/>
    <property type="match status" value="2"/>
</dbReference>
<dbReference type="InterPro" id="IPR006652">
    <property type="entry name" value="Kelch_1"/>
</dbReference>
<keyword evidence="1" id="KW-0880">Kelch repeat</keyword>
<feature type="domain" description="BTB" evidence="4">
    <location>
        <begin position="257"/>
        <end position="325"/>
    </location>
</feature>
<dbReference type="Gene3D" id="2.120.10.80">
    <property type="entry name" value="Kelch-type beta propeller"/>
    <property type="match status" value="1"/>
</dbReference>
<evidence type="ECO:0000313" key="6">
    <source>
        <dbReference type="Proteomes" id="UP001314229"/>
    </source>
</evidence>
<dbReference type="PROSITE" id="PS50097">
    <property type="entry name" value="BTB"/>
    <property type="match status" value="2"/>
</dbReference>
<reference evidence="5 6" key="1">
    <citation type="submission" date="2024-01" db="EMBL/GenBank/DDBJ databases">
        <authorList>
            <person name="Alioto T."/>
            <person name="Alioto T."/>
            <person name="Gomez Garrido J."/>
        </authorList>
    </citation>
    <scope>NUCLEOTIDE SEQUENCE [LARGE SCALE GENOMIC DNA]</scope>
</reference>
<organism evidence="5 6">
    <name type="scientific">Scomber scombrus</name>
    <name type="common">Atlantic mackerel</name>
    <name type="synonym">Scomber vernalis</name>
    <dbReference type="NCBI Taxonomy" id="13677"/>
    <lineage>
        <taxon>Eukaryota</taxon>
        <taxon>Metazoa</taxon>
        <taxon>Chordata</taxon>
        <taxon>Craniata</taxon>
        <taxon>Vertebrata</taxon>
        <taxon>Euteleostomi</taxon>
        <taxon>Actinopterygii</taxon>
        <taxon>Neopterygii</taxon>
        <taxon>Teleostei</taxon>
        <taxon>Neoteleostei</taxon>
        <taxon>Acanthomorphata</taxon>
        <taxon>Pelagiaria</taxon>
        <taxon>Scombriformes</taxon>
        <taxon>Scombridae</taxon>
        <taxon>Scomber</taxon>
    </lineage>
</organism>
<dbReference type="InterPro" id="IPR000210">
    <property type="entry name" value="BTB/POZ_dom"/>
</dbReference>
<sequence length="813" mass="90750">MSGHPHQDKQVGQVRGVSVHNRRIQSPETVGKATKTGDKQQEREGVSGIRRERGVDRGGRSEEGRFGKRKDSGPGGKGRPGALFLNQKCDKDTELRHHRHFSLQKEDPDLLSYTLPSHSESLFACLQSLWKEGLLIDCTFPFQTNSFQAHRLVLASASHNPEAFFRLKQKPVFEVDEKAHCLTPVGLRAVLDFAYCGDVAMDLGKGEIMEEVLNACKCLEMERLRWKWMSKVVTSAATEIENSLAVIRDLWERGVGCDVTIQAESGEKYPAHRVVLAAGGDYFRALLCGGLRESSEDVVCLRGVASWVIESILSFIYTGQLRLGWRQIWDLTDALLQFQLQGALSLCLDFLRSRMDESTCLDVLVLAETYGLVQLGQAAEEYILAHFQCISAGEKFKDVPSPLLDRLLEKDSLCVESEIVVFNAVMSWVEDNPKERLPVLPGLLLRVRLPLLSNSELQKALSSRLLCRSPGAKEAVDVIRSLLKGDYRGPLCRPRAPNHVLVLVGGDTVDEEFMRRVPNQTLWYAHRLHRGPGLIRSIEWKPLAKLPEPARFRHSVCLLKNKLYVLGGRKYYGALDILKSALRFDLTQSKWERLPDMLCQRDYFSAVCLEGKVFALGGNRDDRQYLDAVEYYSPEENTWRRAPSLDTPVCGHAAAVLDGQIYISGGCDPHQGCLPSMWHYHPSHGCSPRAPMTAGAGRAGHVMLALGKGLLVAGGLQPLWMGFGDQLHCELYDPKHDSWSSIPALPRPHLSPGATVLDGQLYVVGGSSVDTARDTKWVHRYDPKEKCWEKLGAMPHPYTDLAACSLPHLHLTD</sequence>
<dbReference type="AlphaFoldDB" id="A0AAV1PV24"/>
<protein>
    <submittedName>
        <fullName evidence="5">Kelch-like protein 33</fullName>
    </submittedName>
</protein>
<dbReference type="Pfam" id="PF00651">
    <property type="entry name" value="BTB"/>
    <property type="match status" value="1"/>
</dbReference>
<dbReference type="Pfam" id="PF01344">
    <property type="entry name" value="Kelch_1"/>
    <property type="match status" value="1"/>
</dbReference>
<dbReference type="Pfam" id="PF07707">
    <property type="entry name" value="BACK"/>
    <property type="match status" value="1"/>
</dbReference>
<dbReference type="FunFam" id="1.25.40.420:FF:000001">
    <property type="entry name" value="Kelch-like family member 12"/>
    <property type="match status" value="1"/>
</dbReference>
<keyword evidence="6" id="KW-1185">Reference proteome</keyword>
<evidence type="ECO:0000259" key="4">
    <source>
        <dbReference type="PROSITE" id="PS50097"/>
    </source>
</evidence>
<evidence type="ECO:0000313" key="5">
    <source>
        <dbReference type="EMBL" id="CAK6975533.1"/>
    </source>
</evidence>
<dbReference type="InterPro" id="IPR011705">
    <property type="entry name" value="BACK"/>
</dbReference>
<feature type="region of interest" description="Disordered" evidence="3">
    <location>
        <begin position="1"/>
        <end position="84"/>
    </location>
</feature>
<gene>
    <name evidence="5" type="ORF">FSCOSCO3_A036656</name>
</gene>
<dbReference type="Pfam" id="PF21536">
    <property type="entry name" value="BTB_KLHL33"/>
    <property type="match status" value="1"/>
</dbReference>
<accession>A0AAV1PV24</accession>
<keyword evidence="2" id="KW-0677">Repeat</keyword>
<dbReference type="SMART" id="SM00612">
    <property type="entry name" value="Kelch"/>
    <property type="match status" value="5"/>
</dbReference>
<evidence type="ECO:0000256" key="1">
    <source>
        <dbReference type="ARBA" id="ARBA00022441"/>
    </source>
</evidence>
<evidence type="ECO:0000256" key="2">
    <source>
        <dbReference type="ARBA" id="ARBA00022737"/>
    </source>
</evidence>
<comment type="caution">
    <text evidence="5">The sequence shown here is derived from an EMBL/GenBank/DDBJ whole genome shotgun (WGS) entry which is preliminary data.</text>
</comment>
<dbReference type="SUPFAM" id="SSF117281">
    <property type="entry name" value="Kelch motif"/>
    <property type="match status" value="1"/>
</dbReference>
<evidence type="ECO:0000256" key="3">
    <source>
        <dbReference type="SAM" id="MobiDB-lite"/>
    </source>
</evidence>
<feature type="domain" description="BTB" evidence="4">
    <location>
        <begin position="136"/>
        <end position="203"/>
    </location>
</feature>
<dbReference type="Proteomes" id="UP001314229">
    <property type="component" value="Unassembled WGS sequence"/>
</dbReference>
<dbReference type="SMART" id="SM00225">
    <property type="entry name" value="BTB"/>
    <property type="match status" value="2"/>
</dbReference>
<feature type="compositionally biased region" description="Basic and acidic residues" evidence="3">
    <location>
        <begin position="35"/>
        <end position="72"/>
    </location>
</feature>
<dbReference type="Gene3D" id="1.25.40.420">
    <property type="match status" value="1"/>
</dbReference>
<dbReference type="InterPro" id="IPR011333">
    <property type="entry name" value="SKP1/BTB/POZ_sf"/>
</dbReference>
<name>A0AAV1PV24_SCOSC</name>
<dbReference type="PANTHER" id="PTHR45632:SF14">
    <property type="entry name" value="KELCH-LIKE PROTEIN 33"/>
    <property type="match status" value="1"/>
</dbReference>
<dbReference type="Gene3D" id="3.30.710.10">
    <property type="entry name" value="Potassium Channel Kv1.1, Chain A"/>
    <property type="match status" value="2"/>
</dbReference>
<dbReference type="InterPro" id="IPR015915">
    <property type="entry name" value="Kelch-typ_b-propeller"/>
</dbReference>